<dbReference type="InterPro" id="IPR013830">
    <property type="entry name" value="SGNH_hydro"/>
</dbReference>
<accession>A0A2M9Z801</accession>
<dbReference type="CDD" id="cd00229">
    <property type="entry name" value="SGNH_hydrolase"/>
    <property type="match status" value="1"/>
</dbReference>
<gene>
    <name evidence="2" type="ORF">CH371_17415</name>
</gene>
<dbReference type="Gene3D" id="3.40.50.1110">
    <property type="entry name" value="SGNH hydrolase"/>
    <property type="match status" value="1"/>
</dbReference>
<dbReference type="Proteomes" id="UP000231912">
    <property type="component" value="Unassembled WGS sequence"/>
</dbReference>
<dbReference type="AlphaFoldDB" id="A0A2M9Z801"/>
<protein>
    <recommendedName>
        <fullName evidence="1">SGNH hydrolase-type esterase domain-containing protein</fullName>
    </recommendedName>
</protein>
<evidence type="ECO:0000313" key="3">
    <source>
        <dbReference type="Proteomes" id="UP000231912"/>
    </source>
</evidence>
<proteinExistence type="predicted"/>
<name>A0A2M9Z801_9LEPT</name>
<comment type="caution">
    <text evidence="2">The sequence shown here is derived from an EMBL/GenBank/DDBJ whole genome shotgun (WGS) entry which is preliminary data.</text>
</comment>
<dbReference type="Pfam" id="PF13472">
    <property type="entry name" value="Lipase_GDSL_2"/>
    <property type="match status" value="1"/>
</dbReference>
<dbReference type="InterPro" id="IPR036514">
    <property type="entry name" value="SGNH_hydro_sf"/>
</dbReference>
<evidence type="ECO:0000259" key="1">
    <source>
        <dbReference type="Pfam" id="PF13472"/>
    </source>
</evidence>
<evidence type="ECO:0000313" key="2">
    <source>
        <dbReference type="EMBL" id="PJZ64553.1"/>
    </source>
</evidence>
<reference evidence="2 3" key="1">
    <citation type="submission" date="2017-07" db="EMBL/GenBank/DDBJ databases">
        <title>Leptospira spp. isolated from tropical soils.</title>
        <authorList>
            <person name="Thibeaux R."/>
            <person name="Iraola G."/>
            <person name="Ferres I."/>
            <person name="Bierque E."/>
            <person name="Girault D."/>
            <person name="Soupe-Gilbert M.-E."/>
            <person name="Picardeau M."/>
            <person name="Goarant C."/>
        </authorList>
    </citation>
    <scope>NUCLEOTIDE SEQUENCE [LARGE SCALE GENOMIC DNA]</scope>
    <source>
        <strain evidence="2 3">FH2-C-A2</strain>
    </source>
</reference>
<dbReference type="SUPFAM" id="SSF52266">
    <property type="entry name" value="SGNH hydrolase"/>
    <property type="match status" value="1"/>
</dbReference>
<dbReference type="RefSeq" id="WP_100760020.1">
    <property type="nucleotide sequence ID" value="NZ_NPDT01000009.1"/>
</dbReference>
<feature type="domain" description="SGNH hydrolase-type esterase" evidence="1">
    <location>
        <begin position="58"/>
        <end position="267"/>
    </location>
</feature>
<organism evidence="2 3">
    <name type="scientific">Leptospira wolffii</name>
    <dbReference type="NCBI Taxonomy" id="409998"/>
    <lineage>
        <taxon>Bacteria</taxon>
        <taxon>Pseudomonadati</taxon>
        <taxon>Spirochaetota</taxon>
        <taxon>Spirochaetia</taxon>
        <taxon>Leptospirales</taxon>
        <taxon>Leptospiraceae</taxon>
        <taxon>Leptospira</taxon>
    </lineage>
</organism>
<dbReference type="GO" id="GO:0016788">
    <property type="term" value="F:hydrolase activity, acting on ester bonds"/>
    <property type="evidence" value="ECO:0007669"/>
    <property type="project" value="UniProtKB-ARBA"/>
</dbReference>
<sequence length="319" mass="35615">MQYFLLLLIFICGISEIHAQIYYEGNGHQLDCDTTLDKEGLSEIVYLQYDSKTTVTMYGDSRSDFADLPPYNYSNMNALVGADIVNWNVQNFGVAGWTSSDLLGHLLECLKVDPLSGNPLKSNYIIASKVAFEIGGNDIYHVSPLLYVMPWIFPATVERTRSNIERILGIFQRRNKQILLIGNYPAGGVISRGKDFSEPFRTPLLSLGFAVSVGLASLEVGLVDLSRRYQIEYHRVWDDFAIFPGAPFPRADLTFLDLIHPSPEGFRIWGNSVGNKFRSLGWDIAESVPEAPTPGITDPPPPPPGWDPILVCFLLKICH</sequence>
<dbReference type="EMBL" id="NPDT01000009">
    <property type="protein sequence ID" value="PJZ64553.1"/>
    <property type="molecule type" value="Genomic_DNA"/>
</dbReference>